<dbReference type="RefSeq" id="WP_049086961.1">
    <property type="nucleotide sequence ID" value="NZ_CABGKM010000002.1"/>
</dbReference>
<sequence>MITPKLKHLLVILSLIALFVAPNMVLFLWSAPFMLVDKLSLLPAALNAPQRLLLYGLWLGGTLYFSALMWVAITRRNKGYLIAAVAQIVFVIGITLFNVPIGEQNQRRWQSMNQLASPAWADFLYDRHARFIQIILRGEPFNQHKIVEQFIAQKKPLAELPLGWSEKDAAAADALWQQALGYREQEAKALPKITDYLSWMPDRGDLTLAAAILTLTTDADKSRAERAFRQAIAIAPENSDAWLGWALALIQSRDNERVRNSQFQALTQSITSGLLMAEGLKDSSRQPALQQRLAAYIAQMPSDDRQILHILQARMQTRSCDLPLDRYATEKGEGSKVLPLSKSIVFKEGPVRGISTVNEHFPGHVSIEPERYGIGKETVPPMLYPAINKYIKSATTVLSLDTDASGELLNVVVECSSGVPEFDKAALHYAPQWRFHSNRQGKRLLMPVTFISDRLSPNEHYREMESRAMRISRLAARHNKPGMEAAAQEMAAQFTRMKALFPQKKLSAEEARNLQLIYFKKREKTTKGRIEGFTEMTEAMEALVETHPYYAPLLKDLALRKSYVSFDEKRATWAQLLALAPEDPQVWMGWGSLWAERDPELYIGAMIYSLLLQPLAEDTEQKIANIKTKLLMRVGMGERNAILSAKVYADYADILGERAKGEETAKAGEILPASKKLDRHETLVPFDPPVSMTVDIDKNAVLNASFFGVEWKAPQMQGDKRTELTVDIDKNGAPTLVLVSKSSEVEQYDARAVDMLWRWKFKPQPDGRQITIGVNFQH</sequence>
<feature type="transmembrane region" description="Helical" evidence="5">
    <location>
        <begin position="80"/>
        <end position="101"/>
    </location>
</feature>
<protein>
    <submittedName>
        <fullName evidence="7">TonB family protein</fullName>
    </submittedName>
</protein>
<dbReference type="AlphaFoldDB" id="A0A285BC43"/>
<proteinExistence type="predicted"/>
<reference evidence="10" key="3">
    <citation type="submission" date="2020-06" db="EMBL/GenBank/DDBJ databases">
        <title>REHAB project genomes.</title>
        <authorList>
            <person name="Shaw L.P."/>
        </authorList>
    </citation>
    <scope>NUCLEOTIDE SEQUENCE [LARGE SCALE GENOMIC DNA]</scope>
    <source>
        <strain evidence="10">RHBSTW-00555</strain>
    </source>
</reference>
<feature type="domain" description="TonB C-terminal" evidence="6">
    <location>
        <begin position="721"/>
        <end position="774"/>
    </location>
</feature>
<dbReference type="InterPro" id="IPR006260">
    <property type="entry name" value="TonB/TolA_C"/>
</dbReference>
<dbReference type="Proteomes" id="UP000510937">
    <property type="component" value="Chromosome"/>
</dbReference>
<dbReference type="SUPFAM" id="SSF74653">
    <property type="entry name" value="TolA/TonB C-terminal domain"/>
    <property type="match status" value="2"/>
</dbReference>
<dbReference type="NCBIfam" id="TIGR01352">
    <property type="entry name" value="tonB_Cterm"/>
    <property type="match status" value="2"/>
</dbReference>
<reference evidence="7" key="4">
    <citation type="journal article" date="2021" name="Microb. Genom.">
        <title>A genomic epidemiological study shows that prevalence of antimicrobial resistance in Enterobacterales is associated with the livestock host, as well as antimicrobial usage.</title>
        <authorList>
            <person name="AbuOun M."/>
            <person name="Jones H."/>
            <person name="Stubberfield E."/>
            <person name="Gilson D."/>
            <person name="Shaw L.P."/>
            <person name="Hubbard A.T.M."/>
            <person name="Chau K.K."/>
            <person name="Sebra R."/>
            <person name="Peto T.E.A."/>
            <person name="Crook D.W."/>
            <person name="Read D.S."/>
            <person name="Gweon H.S."/>
            <person name="Walker A.S."/>
            <person name="Stoesser N."/>
            <person name="Smith R.P."/>
            <person name="Anjum M.F."/>
            <person name="On Behalf Of The Rehab Consortium."/>
        </authorList>
    </citation>
    <scope>NUCLEOTIDE SEQUENCE</scope>
    <source>
        <strain evidence="7">RHBSTW-00555</strain>
    </source>
</reference>
<organism evidence="8 9">
    <name type="scientific">Klebsiella grimontii</name>
    <dbReference type="NCBI Taxonomy" id="2058152"/>
    <lineage>
        <taxon>Bacteria</taxon>
        <taxon>Pseudomonadati</taxon>
        <taxon>Pseudomonadota</taxon>
        <taxon>Gammaproteobacteria</taxon>
        <taxon>Enterobacterales</taxon>
        <taxon>Enterobacteriaceae</taxon>
        <taxon>Klebsiella/Raoultella group</taxon>
        <taxon>Klebsiella</taxon>
    </lineage>
</organism>
<keyword evidence="4 5" id="KW-0472">Membrane</keyword>
<dbReference type="SUPFAM" id="SSF48452">
    <property type="entry name" value="TPR-like"/>
    <property type="match status" value="1"/>
</dbReference>
<evidence type="ECO:0000256" key="5">
    <source>
        <dbReference type="SAM" id="Phobius"/>
    </source>
</evidence>
<dbReference type="InterPro" id="IPR011990">
    <property type="entry name" value="TPR-like_helical_dom_sf"/>
</dbReference>
<evidence type="ECO:0000313" key="10">
    <source>
        <dbReference type="Proteomes" id="UP000510937"/>
    </source>
</evidence>
<dbReference type="GO" id="GO:0055085">
    <property type="term" value="P:transmembrane transport"/>
    <property type="evidence" value="ECO:0007669"/>
    <property type="project" value="InterPro"/>
</dbReference>
<evidence type="ECO:0000313" key="7">
    <source>
        <dbReference type="EMBL" id="QLO50137.1"/>
    </source>
</evidence>
<reference evidence="9" key="2">
    <citation type="submission" date="2017-08" db="EMBL/GenBank/DDBJ databases">
        <authorList>
            <person name="Brisse S."/>
        </authorList>
    </citation>
    <scope>NUCLEOTIDE SEQUENCE [LARGE SCALE GENOMIC DNA]</scope>
    <source>
        <strain evidence="9">06D021</strain>
    </source>
</reference>
<feature type="transmembrane region" description="Helical" evidence="5">
    <location>
        <begin position="9"/>
        <end position="32"/>
    </location>
</feature>
<accession>A0A285BC43</accession>
<feature type="transmembrane region" description="Helical" evidence="5">
    <location>
        <begin position="52"/>
        <end position="73"/>
    </location>
</feature>
<keyword evidence="2 5" id="KW-0812">Transmembrane</keyword>
<evidence type="ECO:0000259" key="6">
    <source>
        <dbReference type="Pfam" id="PF03544"/>
    </source>
</evidence>
<dbReference type="Proteomes" id="UP000220639">
    <property type="component" value="Unassembled WGS sequence"/>
</dbReference>
<name>A0A285BC43_9ENTR</name>
<evidence type="ECO:0000256" key="2">
    <source>
        <dbReference type="ARBA" id="ARBA00022692"/>
    </source>
</evidence>
<dbReference type="GO" id="GO:0016020">
    <property type="term" value="C:membrane"/>
    <property type="evidence" value="ECO:0007669"/>
    <property type="project" value="UniProtKB-SubCell"/>
</dbReference>
<gene>
    <name evidence="7" type="ORF">HV234_00650</name>
    <name evidence="8" type="ORF">KOSB73_80070</name>
</gene>
<dbReference type="Pfam" id="PF03544">
    <property type="entry name" value="TonB_C"/>
    <property type="match status" value="1"/>
</dbReference>
<dbReference type="Gene3D" id="3.30.1150.10">
    <property type="match status" value="2"/>
</dbReference>
<evidence type="ECO:0000256" key="4">
    <source>
        <dbReference type="ARBA" id="ARBA00023136"/>
    </source>
</evidence>
<evidence type="ECO:0000313" key="9">
    <source>
        <dbReference type="Proteomes" id="UP000220639"/>
    </source>
</evidence>
<reference evidence="8" key="1">
    <citation type="submission" date="2017-08" db="EMBL/GenBank/DDBJ databases">
        <authorList>
            <person name="de Groot N.N."/>
        </authorList>
    </citation>
    <scope>NUCLEOTIDE SEQUENCE [LARGE SCALE GENOMIC DNA]</scope>
    <source>
        <strain evidence="8">06D021</strain>
    </source>
</reference>
<evidence type="ECO:0000256" key="1">
    <source>
        <dbReference type="ARBA" id="ARBA00004167"/>
    </source>
</evidence>
<evidence type="ECO:0000313" key="8">
    <source>
        <dbReference type="EMBL" id="SNU38303.1"/>
    </source>
</evidence>
<evidence type="ECO:0000256" key="3">
    <source>
        <dbReference type="ARBA" id="ARBA00022989"/>
    </source>
</evidence>
<keyword evidence="3 5" id="KW-1133">Transmembrane helix</keyword>
<dbReference type="Gene3D" id="1.25.40.10">
    <property type="entry name" value="Tetratricopeptide repeat domain"/>
    <property type="match status" value="1"/>
</dbReference>
<comment type="subcellular location">
    <subcellularLocation>
        <location evidence="1">Membrane</location>
        <topology evidence="1">Single-pass membrane protein</topology>
    </subcellularLocation>
</comment>
<dbReference type="EMBL" id="CP055315">
    <property type="protein sequence ID" value="QLO50137.1"/>
    <property type="molecule type" value="Genomic_DNA"/>
</dbReference>
<dbReference type="EMBL" id="FZTC01000053">
    <property type="protein sequence ID" value="SNU38303.1"/>
    <property type="molecule type" value="Genomic_DNA"/>
</dbReference>
<dbReference type="InterPro" id="IPR037682">
    <property type="entry name" value="TonB_C"/>
</dbReference>